<evidence type="ECO:0000313" key="4">
    <source>
        <dbReference type="EMBL" id="ELZ99084.1"/>
    </source>
</evidence>
<organism evidence="2 6">
    <name type="scientific">Haloferax mediterranei (strain ATCC 33500 / DSM 1411 / JCM 8866 / NBRC 14739 / NCIMB 2177 / R-4)</name>
    <name type="common">Halobacterium mediterranei</name>
    <dbReference type="NCBI Taxonomy" id="523841"/>
    <lineage>
        <taxon>Archaea</taxon>
        <taxon>Methanobacteriati</taxon>
        <taxon>Methanobacteriota</taxon>
        <taxon>Stenosarchaea group</taxon>
        <taxon>Halobacteria</taxon>
        <taxon>Halobacteriales</taxon>
        <taxon>Haloferacaceae</taxon>
        <taxon>Haloferax</taxon>
    </lineage>
</organism>
<dbReference type="eggNOG" id="arCOG02835">
    <property type="taxonomic scope" value="Archaea"/>
</dbReference>
<dbReference type="EMBL" id="CP001868">
    <property type="protein sequence ID" value="AFK20229.1"/>
    <property type="molecule type" value="Genomic_DNA"/>
</dbReference>
<dbReference type="GeneID" id="40157559"/>
<evidence type="ECO:0000313" key="3">
    <source>
        <dbReference type="EMBL" id="AHZ23600.1"/>
    </source>
</evidence>
<proteinExistence type="predicted"/>
<accession>I3R7L9</accession>
<dbReference type="EMBL" id="AOLO01000012">
    <property type="protein sequence ID" value="ELZ99084.1"/>
    <property type="molecule type" value="Genomic_DNA"/>
</dbReference>
<dbReference type="InterPro" id="IPR007354">
    <property type="entry name" value="CruF-like"/>
</dbReference>
<reference evidence="2 6" key="2">
    <citation type="journal article" date="2012" name="J. Bacteriol.">
        <title>Complete genome sequence of the metabolically versatile halophilic archaeon Haloferax mediterranei, a poly(3-hydroxybutyrate-co-3-hydroxyvalerate) producer.</title>
        <authorList>
            <person name="Han J."/>
            <person name="Zhang F."/>
            <person name="Hou J."/>
            <person name="Liu X."/>
            <person name="Li M."/>
            <person name="Liu H."/>
            <person name="Cai L."/>
            <person name="Zhang B."/>
            <person name="Chen Y."/>
            <person name="Zhou J."/>
            <person name="Hu S."/>
            <person name="Xiang H."/>
        </authorList>
    </citation>
    <scope>NUCLEOTIDE SEQUENCE [LARGE SCALE GENOMIC DNA]</scope>
    <source>
        <strain evidence="6">ATCC 33500 / DSM 1411 / JCM 8866 / NBRC 14739 / NCIMB 2177 / R-4</strain>
        <strain evidence="2">CGMCC 1.2087</strain>
    </source>
</reference>
<evidence type="ECO:0000313" key="5">
    <source>
        <dbReference type="EMBL" id="QCQ76336.1"/>
    </source>
</evidence>
<dbReference type="AlphaFoldDB" id="I3R7L9"/>
<reference evidence="2" key="5">
    <citation type="submission" date="2014-05" db="EMBL/GenBank/DDBJ databases">
        <authorList>
            <person name="Wang L."/>
            <person name="Yang H."/>
            <person name="Xiang H."/>
        </authorList>
    </citation>
    <scope>NUCLEOTIDE SEQUENCE</scope>
    <source>
        <strain evidence="2">CGMCC 1.2087</strain>
    </source>
</reference>
<feature type="transmembrane region" description="Helical" evidence="1">
    <location>
        <begin position="59"/>
        <end position="80"/>
    </location>
</feature>
<dbReference type="Proteomes" id="UP000299011">
    <property type="component" value="Chromosome"/>
</dbReference>
<evidence type="ECO:0000313" key="2">
    <source>
        <dbReference type="EMBL" id="AFK20229.1"/>
    </source>
</evidence>
<dbReference type="PaxDb" id="523841-HFX_2548"/>
<dbReference type="Proteomes" id="UP000006469">
    <property type="component" value="Chromosome"/>
</dbReference>
<feature type="transmembrane region" description="Helical" evidence="1">
    <location>
        <begin position="31"/>
        <end position="53"/>
    </location>
</feature>
<evidence type="ECO:0000313" key="6">
    <source>
        <dbReference type="Proteomes" id="UP000006469"/>
    </source>
</evidence>
<dbReference type="RefSeq" id="WP_004059996.1">
    <property type="nucleotide sequence ID" value="NC_017941.2"/>
</dbReference>
<dbReference type="KEGG" id="hme:HFX_2548"/>
<dbReference type="STRING" id="523841.HFX_2548"/>
<feature type="transmembrane region" description="Helical" evidence="1">
    <location>
        <begin position="164"/>
        <end position="186"/>
    </location>
</feature>
<evidence type="ECO:0000256" key="1">
    <source>
        <dbReference type="SAM" id="Phobius"/>
    </source>
</evidence>
<protein>
    <submittedName>
        <fullName evidence="3">Carotene biosynthesis associated membrane protein</fullName>
    </submittedName>
    <submittedName>
        <fullName evidence="2">Carotenoid biosynthesis protein</fullName>
    </submittedName>
</protein>
<reference evidence="2" key="1">
    <citation type="journal article" date="2012" name="Appl. Environ. Microbiol.">
        <title>Identification of the haloarchaeal phasin (PhaP) that functions in polyhydroxyalkanoate accumulation and granule formation in Haloferax mediterranei.</title>
        <authorList>
            <person name="Cai S."/>
            <person name="Cai L."/>
            <person name="Liu H."/>
            <person name="Liu X."/>
            <person name="Han J."/>
            <person name="Zhou J."/>
            <person name="Xiang H."/>
        </authorList>
    </citation>
    <scope>NUCLEOTIDE SEQUENCE</scope>
    <source>
        <strain evidence="2">CGMCC 1.2087</strain>
    </source>
</reference>
<reference evidence="4 7" key="3">
    <citation type="journal article" date="2014" name="PLoS Genet.">
        <title>Phylogenetically driven sequencing of extremely halophilic archaea reveals strategies for static and dynamic osmo-response.</title>
        <authorList>
            <person name="Becker E.A."/>
            <person name="Seitzer P.M."/>
            <person name="Tritt A."/>
            <person name="Larsen D."/>
            <person name="Krusor M."/>
            <person name="Yao A.I."/>
            <person name="Wu D."/>
            <person name="Madern D."/>
            <person name="Eisen J.A."/>
            <person name="Darling A.E."/>
            <person name="Facciotti M.T."/>
        </authorList>
    </citation>
    <scope>NUCLEOTIDE SEQUENCE [LARGE SCALE GENOMIC DNA]</scope>
    <source>
        <strain evidence="4">ATCC 33500</strain>
        <strain evidence="7">ATCC 33500 / DSM 1411 / JCM 8866 / NBRC 14739 / NCIMB 2177 / R-4</strain>
    </source>
</reference>
<dbReference type="Proteomes" id="UP000027075">
    <property type="component" value="Chromosome"/>
</dbReference>
<dbReference type="HOGENOM" id="CLU_070738_0_0_2"/>
<reference evidence="3 8" key="4">
    <citation type="submission" date="2014-04" db="EMBL/GenBank/DDBJ databases">
        <title>Transcriptional profiles of Haloferax mediterranei on the basis of nitrogen availability.</title>
        <authorList>
            <person name="Bautista V."/>
        </authorList>
    </citation>
    <scope>NUCLEOTIDE SEQUENCE [LARGE SCALE GENOMIC DNA]</scope>
    <source>
        <strain evidence="3">ATCC 33500</strain>
        <strain evidence="8">ATCC 33500 / DSM 1411 / JCM 8866 / NBRC 14739 / NCIMB 2177 / R-4</strain>
    </source>
</reference>
<evidence type="ECO:0000313" key="9">
    <source>
        <dbReference type="Proteomes" id="UP000299011"/>
    </source>
</evidence>
<dbReference type="InterPro" id="IPR053540">
    <property type="entry name" value="BABR_hydratase"/>
</dbReference>
<dbReference type="PANTHER" id="PTHR39419:SF1">
    <property type="entry name" value="SLL0814 PROTEIN"/>
    <property type="match status" value="1"/>
</dbReference>
<keyword evidence="1" id="KW-1133">Transmembrane helix</keyword>
<dbReference type="PANTHER" id="PTHR39419">
    <property type="entry name" value="SLL0814 PROTEIN"/>
    <property type="match status" value="1"/>
</dbReference>
<dbReference type="EMBL" id="CP007551">
    <property type="protein sequence ID" value="AHZ23600.1"/>
    <property type="molecule type" value="Genomic_DNA"/>
</dbReference>
<keyword evidence="1" id="KW-0472">Membrane</keyword>
<evidence type="ECO:0000313" key="7">
    <source>
        <dbReference type="Proteomes" id="UP000011603"/>
    </source>
</evidence>
<reference evidence="5 9" key="6">
    <citation type="submission" date="2019-04" db="EMBL/GenBank/DDBJ databases">
        <title>Methylomes of two halophilic Archaea, Haloarcula marismortui and Haloferax mediterranei.</title>
        <authorList>
            <person name="DasSarma S."/>
            <person name="DasSarma P."/>
            <person name="DasSarma S."/>
            <person name="Fomenkov A."/>
            <person name="Vincze T."/>
            <person name="Anton B.P."/>
            <person name="Roberts R.J."/>
        </authorList>
    </citation>
    <scope>NUCLEOTIDE SEQUENCE [LARGE SCALE GENOMIC DNA]</scope>
    <source>
        <strain evidence="5">ATCC 33500</strain>
        <strain evidence="9">ATCC 33500 / DSM 1411 / JCM 8866 / NBRC 14739 / NCIMB 2177 / R-4</strain>
    </source>
</reference>
<dbReference type="NCBIfam" id="TIGR03460">
    <property type="entry name" value="crt_membr_arch"/>
    <property type="match status" value="1"/>
</dbReference>
<dbReference type="Pfam" id="PF04240">
    <property type="entry name" value="Caroten_synth"/>
    <property type="match status" value="1"/>
</dbReference>
<name>I3R7L9_HALMT</name>
<dbReference type="Proteomes" id="UP000011603">
    <property type="component" value="Unassembled WGS sequence"/>
</dbReference>
<dbReference type="NCBIfam" id="NF041333">
    <property type="entry name" value="CruF_Halo"/>
    <property type="match status" value="1"/>
</dbReference>
<feature type="transmembrane region" description="Helical" evidence="1">
    <location>
        <begin position="206"/>
        <end position="224"/>
    </location>
</feature>
<keyword evidence="1" id="KW-0812">Transmembrane</keyword>
<dbReference type="OrthoDB" id="107798at2157"/>
<sequence length="294" mass="32510">MADSRTQLPRPPSTRREAELALDRLVCDNRFTISVFFPLNGAVLLVASAMTWLPEPLAFNAFLILFGTLVMRSPLIVGVLPLVTRRVAFGVAALTGYAYAIEYTGITTGWPYGWFEYGIDLGPTVAGVPIGLPVFFIPLVMNAYLLCLLLLGDRARDTLVRLPVVIAMVLAMDVVLDPGAVALGFWEYYRLADGAIIFYGVPLSNYAGWVVSATIAVATLDWAFDREALLERLDATGFMLDDLVSFVILWGGINAWFGNWIPVAVAALFGIGLLRTERFDSRLFRLPRRLPWRS</sequence>
<evidence type="ECO:0000313" key="8">
    <source>
        <dbReference type="Proteomes" id="UP000027075"/>
    </source>
</evidence>
<feature type="transmembrane region" description="Helical" evidence="1">
    <location>
        <begin position="130"/>
        <end position="152"/>
    </location>
</feature>
<gene>
    <name evidence="2" type="ordered locus">HFX_2548</name>
    <name evidence="3" type="ORF">BM92_13545</name>
    <name evidence="4" type="ORF">C439_14534</name>
    <name evidence="5" type="ORF">E6P09_14040</name>
</gene>
<keyword evidence="7" id="KW-1185">Reference proteome</keyword>
<dbReference type="PATRIC" id="fig|523841.21.peg.2932"/>
<dbReference type="InterPro" id="IPR017823">
    <property type="entry name" value="CruF"/>
</dbReference>
<dbReference type="EMBL" id="CP039139">
    <property type="protein sequence ID" value="QCQ76336.1"/>
    <property type="molecule type" value="Genomic_DNA"/>
</dbReference>
<feature type="transmembrane region" description="Helical" evidence="1">
    <location>
        <begin position="87"/>
        <end position="110"/>
    </location>
</feature>